<dbReference type="KEGG" id="fau:Fraau_0929"/>
<dbReference type="OrthoDB" id="6007799at2"/>
<dbReference type="eggNOG" id="ENOG5033FAY">
    <property type="taxonomic scope" value="Bacteria"/>
</dbReference>
<protein>
    <recommendedName>
        <fullName evidence="4">DUF3108 domain-containing protein</fullName>
    </recommendedName>
</protein>
<proteinExistence type="predicted"/>
<feature type="signal peptide" evidence="1">
    <location>
        <begin position="1"/>
        <end position="24"/>
    </location>
</feature>
<dbReference type="RefSeq" id="WP_014402404.1">
    <property type="nucleotide sequence ID" value="NC_017033.1"/>
</dbReference>
<evidence type="ECO:0000313" key="3">
    <source>
        <dbReference type="Proteomes" id="UP000005234"/>
    </source>
</evidence>
<dbReference type="InterPro" id="IPR021457">
    <property type="entry name" value="DUF3108"/>
</dbReference>
<accession>H8L1N8</accession>
<dbReference type="STRING" id="767434.Fraau_0929"/>
<feature type="chain" id="PRO_5003615569" description="DUF3108 domain-containing protein" evidence="1">
    <location>
        <begin position="25"/>
        <end position="238"/>
    </location>
</feature>
<keyword evidence="3" id="KW-1185">Reference proteome</keyword>
<reference evidence="2" key="1">
    <citation type="submission" date="2012-02" db="EMBL/GenBank/DDBJ databases">
        <title>The complete genome of Frateuria aurantia DSM 6220.</title>
        <authorList>
            <consortium name="US DOE Joint Genome Institute (JGI-PGF)"/>
            <person name="Lucas S."/>
            <person name="Copeland A."/>
            <person name="Lapidus A."/>
            <person name="Glavina del Rio T."/>
            <person name="Dalin E."/>
            <person name="Tice H."/>
            <person name="Bruce D."/>
            <person name="Goodwin L."/>
            <person name="Pitluck S."/>
            <person name="Peters L."/>
            <person name="Ovchinnikova G."/>
            <person name="Teshima H."/>
            <person name="Kyrpides N."/>
            <person name="Mavromatis K."/>
            <person name="Ivanova N."/>
            <person name="Brettin T."/>
            <person name="Detter J.C."/>
            <person name="Han C."/>
            <person name="Larimer F."/>
            <person name="Land M."/>
            <person name="Hauser L."/>
            <person name="Markowitz V."/>
            <person name="Cheng J.-F."/>
            <person name="Hugenholtz P."/>
            <person name="Woyke T."/>
            <person name="Wu D."/>
            <person name="Brambilla E."/>
            <person name="Klenk H.-P."/>
            <person name="Eisen J.A."/>
        </authorList>
    </citation>
    <scope>NUCLEOTIDE SEQUENCE</scope>
    <source>
        <strain evidence="2">DSM 6220</strain>
    </source>
</reference>
<evidence type="ECO:0000256" key="1">
    <source>
        <dbReference type="SAM" id="SignalP"/>
    </source>
</evidence>
<dbReference type="Pfam" id="PF11306">
    <property type="entry name" value="DUF3108"/>
    <property type="match status" value="1"/>
</dbReference>
<keyword evidence="1" id="KW-0732">Signal</keyword>
<evidence type="ECO:0008006" key="4">
    <source>
        <dbReference type="Google" id="ProtNLM"/>
    </source>
</evidence>
<sequence length="238" mass="25798">MAISSRIQILSFLAGLALASSAVAASQPSHGFVAHYQVTRSGQPLGNATLSLQLGANGTYRYTSEVDGTAGVAALLAASVNEESQFRWNHGGPESTEYHYRMQTAFKHRHRQMTVDWAQGQVSVDEGKGVQQYPARPGMVDHNLLLLAIGWSLQQGKTGALALPVAVRQTVETEHFQISKDGSVSVPAGHFQTQRVDRSDPGKALSAWYAPDQFPLPVKLSQQEGGDIAMQLVDFKRQ</sequence>
<evidence type="ECO:0000313" key="2">
    <source>
        <dbReference type="EMBL" id="AFC85398.1"/>
    </source>
</evidence>
<dbReference type="EMBL" id="CP003350">
    <property type="protein sequence ID" value="AFC85398.1"/>
    <property type="molecule type" value="Genomic_DNA"/>
</dbReference>
<dbReference type="HOGENOM" id="CLU_063619_2_1_6"/>
<name>H8L1N8_FRAAD</name>
<gene>
    <name evidence="2" type="ordered locus">Fraau_0929</name>
</gene>
<dbReference type="Proteomes" id="UP000005234">
    <property type="component" value="Chromosome"/>
</dbReference>
<organism evidence="2 3">
    <name type="scientific">Frateuria aurantia (strain ATCC 33424 / DSM 6220 / KCTC 2777 / LMG 1558 / NBRC 3245 / NCIMB 13370)</name>
    <name type="common">Acetobacter aurantius</name>
    <dbReference type="NCBI Taxonomy" id="767434"/>
    <lineage>
        <taxon>Bacteria</taxon>
        <taxon>Pseudomonadati</taxon>
        <taxon>Pseudomonadota</taxon>
        <taxon>Gammaproteobacteria</taxon>
        <taxon>Lysobacterales</taxon>
        <taxon>Rhodanobacteraceae</taxon>
        <taxon>Frateuria</taxon>
    </lineage>
</organism>
<dbReference type="AlphaFoldDB" id="H8L1N8"/>